<keyword evidence="1" id="KW-1133">Transmembrane helix</keyword>
<evidence type="ECO:0000256" key="1">
    <source>
        <dbReference type="SAM" id="Phobius"/>
    </source>
</evidence>
<dbReference type="GO" id="GO:0005886">
    <property type="term" value="C:plasma membrane"/>
    <property type="evidence" value="ECO:0007669"/>
    <property type="project" value="UniProtKB-SubCell"/>
</dbReference>
<keyword evidence="1" id="KW-0812">Transmembrane</keyword>
<keyword evidence="1" id="KW-0472">Membrane</keyword>
<dbReference type="HOGENOM" id="CLU_064090_0_1_9"/>
<proteinExistence type="predicted"/>
<feature type="transmembrane region" description="Helical" evidence="1">
    <location>
        <begin position="116"/>
        <end position="136"/>
    </location>
</feature>
<feature type="transmembrane region" description="Helical" evidence="1">
    <location>
        <begin position="16"/>
        <end position="36"/>
    </location>
</feature>
<organism evidence="2 3">
    <name type="scientific">Ethanoligenens harbinense (strain DSM 18485 / JCM 12961 / CGMCC 1.5033 / YUAN-3)</name>
    <dbReference type="NCBI Taxonomy" id="663278"/>
    <lineage>
        <taxon>Bacteria</taxon>
        <taxon>Bacillati</taxon>
        <taxon>Bacillota</taxon>
        <taxon>Clostridia</taxon>
        <taxon>Eubacteriales</taxon>
        <taxon>Oscillospiraceae</taxon>
        <taxon>Ethanoligenens</taxon>
    </lineage>
</organism>
<gene>
    <name evidence="2" type="ordered locus">Ethha_1304</name>
</gene>
<reference evidence="2 3" key="1">
    <citation type="submission" date="2010-12" db="EMBL/GenBank/DDBJ databases">
        <title>Complete sequence of Ethanoligenens harbinense YUAN-3.</title>
        <authorList>
            <person name="Lucas S."/>
            <person name="Copeland A."/>
            <person name="Lapidus A."/>
            <person name="Cheng J.-F."/>
            <person name="Bruce D."/>
            <person name="Goodwin L."/>
            <person name="Pitluck S."/>
            <person name="Chertkov O."/>
            <person name="Misra M."/>
            <person name="Detter J.C."/>
            <person name="Han C."/>
            <person name="Tapia R."/>
            <person name="Land M."/>
            <person name="Hauser L."/>
            <person name="Jeffries C."/>
            <person name="Kyrpides N."/>
            <person name="Ivanova N."/>
            <person name="Mikhailova N."/>
            <person name="Wang A."/>
            <person name="Mouttaki H."/>
            <person name="He Z."/>
            <person name="Zhou J."/>
            <person name="Hemme C.L."/>
            <person name="Woyke T."/>
        </authorList>
    </citation>
    <scope>NUCLEOTIDE SEQUENCE [LARGE SCALE GENOMIC DNA]</scope>
    <source>
        <strain evidence="3">DSM 18485 / JCM 12961 / CGMCC 1.5033 / YUAN-3</strain>
    </source>
</reference>
<dbReference type="GO" id="GO:0140359">
    <property type="term" value="F:ABC-type transporter activity"/>
    <property type="evidence" value="ECO:0007669"/>
    <property type="project" value="InterPro"/>
</dbReference>
<sequence length="266" mass="29215">MNIYLHELKTLRRSTIVWTCAIIALAALYFSFYPGVVHDAGDFKKLMSGYPAPIRAALGISLDNVTSVLGYYTMVFAFVPLCGAIQSMIFGMSVLSRETRERTADFLMVKPVSRTAIVSAKLLAAVTMLIGTNTLYDAAAFFLAFIVKTSDFSGRVLFLINLTLLFIQLVFLALGLFISVFFKKLRSVLPVSLGVVLGLYMLGALAVTGKDADVVRFFFPFKYFDIAYVTKHAGYEMPYLITGAVVVLAAVAAAYLIYAKKDIHAV</sequence>
<feature type="transmembrane region" description="Helical" evidence="1">
    <location>
        <begin position="239"/>
        <end position="258"/>
    </location>
</feature>
<dbReference type="PANTHER" id="PTHR43471:SF12">
    <property type="entry name" value="HYPOTHETICAL MEMBRANE PROTEIN, CONSERVED"/>
    <property type="match status" value="1"/>
</dbReference>
<keyword evidence="3" id="KW-1185">Reference proteome</keyword>
<feature type="transmembrane region" description="Helical" evidence="1">
    <location>
        <begin position="156"/>
        <end position="181"/>
    </location>
</feature>
<dbReference type="Pfam" id="PF12679">
    <property type="entry name" value="ABC2_membrane_2"/>
    <property type="match status" value="1"/>
</dbReference>
<dbReference type="STRING" id="663278.Ethha_1304"/>
<feature type="transmembrane region" description="Helical" evidence="1">
    <location>
        <begin position="188"/>
        <end position="207"/>
    </location>
</feature>
<accession>E6U677</accession>
<name>E6U677_ETHHY</name>
<dbReference type="AlphaFoldDB" id="E6U677"/>
<dbReference type="Proteomes" id="UP000001551">
    <property type="component" value="Chromosome"/>
</dbReference>
<dbReference type="RefSeq" id="WP_013485199.1">
    <property type="nucleotide sequence ID" value="NC_014828.1"/>
</dbReference>
<dbReference type="KEGG" id="eha:Ethha_1304"/>
<protein>
    <submittedName>
        <fullName evidence="2">Putative ABC-2 type transport system permease protein</fullName>
    </submittedName>
</protein>
<evidence type="ECO:0000313" key="3">
    <source>
        <dbReference type="Proteomes" id="UP000001551"/>
    </source>
</evidence>
<dbReference type="eggNOG" id="COG1277">
    <property type="taxonomic scope" value="Bacteria"/>
</dbReference>
<feature type="transmembrane region" description="Helical" evidence="1">
    <location>
        <begin position="71"/>
        <end position="95"/>
    </location>
</feature>
<dbReference type="PANTHER" id="PTHR43471">
    <property type="entry name" value="ABC TRANSPORTER PERMEASE"/>
    <property type="match status" value="1"/>
</dbReference>
<dbReference type="EMBL" id="CP002400">
    <property type="protein sequence ID" value="ADU26844.1"/>
    <property type="molecule type" value="Genomic_DNA"/>
</dbReference>
<evidence type="ECO:0000313" key="2">
    <source>
        <dbReference type="EMBL" id="ADU26844.1"/>
    </source>
</evidence>